<evidence type="ECO:0000313" key="8">
    <source>
        <dbReference type="EMBL" id="KAF7175070.1"/>
    </source>
</evidence>
<dbReference type="Pfam" id="PF04082">
    <property type="entry name" value="Fungal_trans"/>
    <property type="match status" value="1"/>
</dbReference>
<accession>A0A8H6V5X8</accession>
<dbReference type="PANTHER" id="PTHR46910:SF37">
    <property type="entry name" value="ZN(II)2CYS6 TRANSCRIPTION FACTOR (EUROFUNG)"/>
    <property type="match status" value="1"/>
</dbReference>
<name>A0A8H6V5X8_9EURO</name>
<evidence type="ECO:0000256" key="2">
    <source>
        <dbReference type="ARBA" id="ARBA00023015"/>
    </source>
</evidence>
<keyword evidence="3" id="KW-0238">DNA-binding</keyword>
<dbReference type="Gene3D" id="4.10.240.10">
    <property type="entry name" value="Zn(2)-C6 fungal-type DNA-binding domain"/>
    <property type="match status" value="1"/>
</dbReference>
<dbReference type="GO" id="GO:0006351">
    <property type="term" value="P:DNA-templated transcription"/>
    <property type="evidence" value="ECO:0007669"/>
    <property type="project" value="InterPro"/>
</dbReference>
<dbReference type="CDD" id="cd12148">
    <property type="entry name" value="fungal_TF_MHR"/>
    <property type="match status" value="1"/>
</dbReference>
<dbReference type="GO" id="GO:0005634">
    <property type="term" value="C:nucleus"/>
    <property type="evidence" value="ECO:0007669"/>
    <property type="project" value="UniProtKB-SubCell"/>
</dbReference>
<dbReference type="InterPro" id="IPR014752">
    <property type="entry name" value="Arrestin-like_C"/>
</dbReference>
<dbReference type="AlphaFoldDB" id="A0A8H6V5X8"/>
<comment type="caution">
    <text evidence="8">The sequence shown here is derived from an EMBL/GenBank/DDBJ whole genome shotgun (WGS) entry which is preliminary data.</text>
</comment>
<reference evidence="8" key="1">
    <citation type="submission" date="2020-06" db="EMBL/GenBank/DDBJ databases">
        <title>Draft genome sequences of strains closely related to Aspergillus parafelis and Aspergillus hiratsukae.</title>
        <authorList>
            <person name="Dos Santos R.A.C."/>
            <person name="Rivero-Menendez O."/>
            <person name="Steenwyk J.L."/>
            <person name="Mead M.E."/>
            <person name="Goldman G.H."/>
            <person name="Alastruey-Izquierdo A."/>
            <person name="Rokas A."/>
        </authorList>
    </citation>
    <scope>NUCLEOTIDE SEQUENCE</scope>
    <source>
        <strain evidence="8">CNM-CM7691</strain>
    </source>
</reference>
<evidence type="ECO:0000256" key="5">
    <source>
        <dbReference type="ARBA" id="ARBA00023242"/>
    </source>
</evidence>
<keyword evidence="9" id="KW-1185">Reference proteome</keyword>
<gene>
    <name evidence="8" type="ORF">CNMCM7691_006474</name>
</gene>
<organism evidence="8 9">
    <name type="scientific">Aspergillus felis</name>
    <dbReference type="NCBI Taxonomy" id="1287682"/>
    <lineage>
        <taxon>Eukaryota</taxon>
        <taxon>Fungi</taxon>
        <taxon>Dikarya</taxon>
        <taxon>Ascomycota</taxon>
        <taxon>Pezizomycotina</taxon>
        <taxon>Eurotiomycetes</taxon>
        <taxon>Eurotiomycetidae</taxon>
        <taxon>Eurotiales</taxon>
        <taxon>Aspergillaceae</taxon>
        <taxon>Aspergillus</taxon>
        <taxon>Aspergillus subgen. Fumigati</taxon>
    </lineage>
</organism>
<dbReference type="GO" id="GO:0008270">
    <property type="term" value="F:zinc ion binding"/>
    <property type="evidence" value="ECO:0007669"/>
    <property type="project" value="InterPro"/>
</dbReference>
<feature type="region of interest" description="Disordered" evidence="6">
    <location>
        <begin position="1176"/>
        <end position="1197"/>
    </location>
</feature>
<dbReference type="SMART" id="SM00906">
    <property type="entry name" value="Fungal_trans"/>
    <property type="match status" value="1"/>
</dbReference>
<dbReference type="GO" id="GO:0000981">
    <property type="term" value="F:DNA-binding transcription factor activity, RNA polymerase II-specific"/>
    <property type="evidence" value="ECO:0007669"/>
    <property type="project" value="InterPro"/>
</dbReference>
<dbReference type="InterPro" id="IPR036864">
    <property type="entry name" value="Zn2-C6_fun-type_DNA-bd_sf"/>
</dbReference>
<evidence type="ECO:0000259" key="7">
    <source>
        <dbReference type="SMART" id="SM00906"/>
    </source>
</evidence>
<evidence type="ECO:0000256" key="6">
    <source>
        <dbReference type="SAM" id="MobiDB-lite"/>
    </source>
</evidence>
<keyword evidence="2" id="KW-0805">Transcription regulation</keyword>
<sequence length="1197" mass="133291">METLLLPDIPYHPGRHIAGARKGIQLSFALLEPVVFLQGHSTGSSACKDKAAVVRGYLHMKVTEPTKIKRTCIYFRGLVQLELPECAPLFHNEYLGNRDLITSGITYLDRGQTVQTGNAYGADVCHIPDQSGTDAERYQCAKKTVQTLWRVQSLPPEYNIGSLQQPRILGTVSKSTIFPVGDYLYSFEFLLHNSLPESINTDLISTRYYLEAIIEPSGPFSSKVVSQLDVPVIRLPAENSLELIEPIIFSRKWREQLAYDVCIFGKCFPLGSQIPIRHVQHRTKGKKRRFLQLPTKKVLLFEKQAGLASYSSYPGSTLRIMTDEGRARTPDIQTTNLLGEESEISDIKLEVQLPRCPEMKIKEKTQRLHFSTKGGSPEIVLCLSTADQDGMGSSKARPVELTIEAPFTILSCRATPANIYVPPYQVEGATEVTASQEGQCGCGQSPRSISLASRHEAEEPKAAARDNLMSVKGQFPGDITQPVSFDISHESANCAARILRTVQEGKGMQEAVRCKREGDSCSRCKQREQKCEFSPSSRKRIVKGQPKAHRDTIDEMKNRLERMESLLLARRRSSVDNNSASSSLGEGKEDDASYCLMDRIGFSSFIGSASGLALLSPRGLQWVSSITHSTDLLDFFLTRARTYMLGWSEEMMSTWQHLRPDDQTPLPPKGSAILAVNYFFAYVNSTLPLFDQKRFMERFNSQYSDDPPTSVAWYASLNAVLGIGALVLEDEIGVSSTVLHPRQNIEGGGHVLSCLRNCYSVFTQLSYSCREVMGVQALIGMAMVLEILLDVEAGYMAIGSAGRLALGLGLNRDCDSESSPGEVEERRNVFWVLYVLDRGLSFRLGRPPTIRDEDIQISEPTDGKFAHLVRLIRIESEIYTRLYSVRAREPDRRSERLAAEDELYQKLLAWQYSLPYEDLRPGQVLHCPNPEQLPSIITLHAEFYNCQLMLWRLEIGAETSSSPEDPRWSSKRRACLAAARDTVKLLDSLQEGGELFRNNLARRLSYYPLCAFVRLFINVLLNPHDPSAFADLDSLRVVLNTMSGPLLTSSSPFALFLFEIFQELTRTAEDFLVRTLSGEANETGHEVPSTMDSSFGIPSDSHTLGGWCPQLPPPFSDYAVLSYEGSAPTREQEPLAKVDQIFSHSGIGASDTLFPGYEPFSSEVQVVDSCLSSPSLHRDWQNPAPLPDSSSSLGPPS</sequence>
<comment type="subcellular location">
    <subcellularLocation>
        <location evidence="1">Nucleus</location>
    </subcellularLocation>
</comment>
<evidence type="ECO:0000256" key="4">
    <source>
        <dbReference type="ARBA" id="ARBA00023163"/>
    </source>
</evidence>
<feature type="domain" description="Xylanolytic transcriptional activator regulatory" evidence="7">
    <location>
        <begin position="794"/>
        <end position="866"/>
    </location>
</feature>
<dbReference type="InterPro" id="IPR007219">
    <property type="entry name" value="XnlR_reg_dom"/>
</dbReference>
<keyword evidence="4" id="KW-0804">Transcription</keyword>
<evidence type="ECO:0000313" key="9">
    <source>
        <dbReference type="Proteomes" id="UP000641853"/>
    </source>
</evidence>
<dbReference type="EMBL" id="JACBAG010001925">
    <property type="protein sequence ID" value="KAF7175070.1"/>
    <property type="molecule type" value="Genomic_DNA"/>
</dbReference>
<dbReference type="PANTHER" id="PTHR46910">
    <property type="entry name" value="TRANSCRIPTION FACTOR PDR1"/>
    <property type="match status" value="1"/>
</dbReference>
<dbReference type="Gene3D" id="2.60.40.640">
    <property type="match status" value="1"/>
</dbReference>
<feature type="compositionally biased region" description="Low complexity" evidence="6">
    <location>
        <begin position="1187"/>
        <end position="1197"/>
    </location>
</feature>
<dbReference type="GO" id="GO:0003677">
    <property type="term" value="F:DNA binding"/>
    <property type="evidence" value="ECO:0007669"/>
    <property type="project" value="UniProtKB-KW"/>
</dbReference>
<proteinExistence type="predicted"/>
<protein>
    <recommendedName>
        <fullName evidence="7">Xylanolytic transcriptional activator regulatory domain-containing protein</fullName>
    </recommendedName>
</protein>
<evidence type="ECO:0000256" key="1">
    <source>
        <dbReference type="ARBA" id="ARBA00004123"/>
    </source>
</evidence>
<evidence type="ECO:0000256" key="3">
    <source>
        <dbReference type="ARBA" id="ARBA00023125"/>
    </source>
</evidence>
<dbReference type="Proteomes" id="UP000641853">
    <property type="component" value="Unassembled WGS sequence"/>
</dbReference>
<keyword evidence="5" id="KW-0539">Nucleus</keyword>
<dbReference type="InterPro" id="IPR050987">
    <property type="entry name" value="AtrR-like"/>
</dbReference>